<dbReference type="SUPFAM" id="SSF48371">
    <property type="entry name" value="ARM repeat"/>
    <property type="match status" value="1"/>
</dbReference>
<feature type="domain" description="Protein kinase" evidence="2">
    <location>
        <begin position="220"/>
        <end position="476"/>
    </location>
</feature>
<dbReference type="Gene3D" id="3.30.200.20">
    <property type="entry name" value="Phosphorylase Kinase, domain 1"/>
    <property type="match status" value="1"/>
</dbReference>
<dbReference type="Proteomes" id="UP001470230">
    <property type="component" value="Unassembled WGS sequence"/>
</dbReference>
<reference evidence="3 4" key="1">
    <citation type="submission" date="2024-04" db="EMBL/GenBank/DDBJ databases">
        <title>Tritrichomonas musculus Genome.</title>
        <authorList>
            <person name="Alves-Ferreira E."/>
            <person name="Grigg M."/>
            <person name="Lorenzi H."/>
            <person name="Galac M."/>
        </authorList>
    </citation>
    <scope>NUCLEOTIDE SEQUENCE [LARGE SCALE GENOMIC DNA]</scope>
    <source>
        <strain evidence="3 4">EAF2021</strain>
    </source>
</reference>
<evidence type="ECO:0000256" key="1">
    <source>
        <dbReference type="SAM" id="MobiDB-lite"/>
    </source>
</evidence>
<dbReference type="SUPFAM" id="SSF56112">
    <property type="entry name" value="Protein kinase-like (PK-like)"/>
    <property type="match status" value="1"/>
</dbReference>
<proteinExistence type="predicted"/>
<sequence length="1222" mass="140025">MIETPSLGIRLNQYIQNLKLEILQICGECRSLFAHRAKIMYLSKYIHELFKQFSISSTDQRIASPSEEIHFRQLMYILCDIRALINNYITEQNFVHFVLNQPLDDVEKSLSDLKKEFDEHFYALLSNELKNKINFKFDNDEYEQCKFEDYGVLSQRLTNLTLETKTYESKRVELIEIINKRLSNSEISTSSTKTKKIYTEKEINDTLKNFKEYQINRDDYIKLGTKHYGSYSKVYTGINKKNGRIVAIKVLNGMYPSEAEFFHFKEYLSFFTAVKHPSVLSLVGFSSHPLPLLYITEYMSGGSLSSRLHDQHRQLDPSKQTIIALGIARGMQYIHSQGFIHRDLNSSSILLDEDDHPFISDFKLISHMKKGNMAIQHITSWTAPEMMIGSEYDQKVDVYSFGIILWEILTREVPFRGLSPFAIAHEVCESDSRPLIPQNCPPKLAKLIQACWHKNPRKRPDFKDIVYSFESGKIYFLGTSSGPIISYSRLFKGILYDQLTNQLSDYFSYDESTSEIKDEEESKNEPNLAARKRTIPSPREKAKKDEINIFDDDNIKVQLKIEEAINKFNNFSFDQMISLISSNPIALVNLLSRDLSHSEISQILTMKTFPKSLTRSVEVCEYPDFMNSLTSFFNTAISEKICDVYVFQGKPYLSILMRLFKKFGSTHVSNFVDVIDYLYGIEASLDFSFSLECFKSLSPFLISHYFETRKKITIFLNKVINQNAYDKKYSLIPIIPNLLENLKPEMPDDLLAPSLELCESLCSIQASLSFMIKYDAANAIVPLCLVSNDKISSQALHLINKILSNSKPSENFIQNYLSKFANFQFDSASSQAIEPLIVLTHLVKTPEFIHLFIDSNEAISTYSSYLESKDETVLSFALRLTFSLISLHKKPANFSIIGKQLISCLSNSNKLISMMASACLTSIVSSITDNFELFFTDSLLNYFKTSLDLNNVSHDHLVNEGEARVCICALKLAGAFSMTFEGATFLHENSIVELIIKFLKYHDYRFLALTVLTSQSLQIPSSVALTKSLSIVIDKLRKCYKIKNQANDNDNEEEEEEEEEDNDYYESDSESDDNTNPQKIIEILKFKLLAMSFIGNVIVCPKAASIAARSIIDILHFAKDEDPRVKHQIAKIIQIIIAAHETRDLVDYRDVISLTIKTFLPLLDDENIAADAYKIFEILTTLDFGHQFLSDYINVFKEKLALMKTSMAERSSCIRLIARLSH</sequence>
<name>A0ABR2IK14_9EUKA</name>
<feature type="region of interest" description="Disordered" evidence="1">
    <location>
        <begin position="514"/>
        <end position="537"/>
    </location>
</feature>
<dbReference type="CDD" id="cd13999">
    <property type="entry name" value="STKc_MAP3K-like"/>
    <property type="match status" value="1"/>
</dbReference>
<dbReference type="InterPro" id="IPR011009">
    <property type="entry name" value="Kinase-like_dom_sf"/>
</dbReference>
<evidence type="ECO:0000259" key="2">
    <source>
        <dbReference type="PROSITE" id="PS50011"/>
    </source>
</evidence>
<dbReference type="InterPro" id="IPR011989">
    <property type="entry name" value="ARM-like"/>
</dbReference>
<feature type="compositionally biased region" description="Acidic residues" evidence="1">
    <location>
        <begin position="1049"/>
        <end position="1073"/>
    </location>
</feature>
<dbReference type="PRINTS" id="PR00109">
    <property type="entry name" value="TYRKINASE"/>
</dbReference>
<accession>A0ABR2IK14</accession>
<dbReference type="InterPro" id="IPR016024">
    <property type="entry name" value="ARM-type_fold"/>
</dbReference>
<dbReference type="Pfam" id="PF07714">
    <property type="entry name" value="PK_Tyr_Ser-Thr"/>
    <property type="match status" value="1"/>
</dbReference>
<dbReference type="Gene3D" id="1.25.10.10">
    <property type="entry name" value="Leucine-rich Repeat Variant"/>
    <property type="match status" value="1"/>
</dbReference>
<dbReference type="InterPro" id="IPR050167">
    <property type="entry name" value="Ser_Thr_protein_kinase"/>
</dbReference>
<protein>
    <recommendedName>
        <fullName evidence="2">Protein kinase domain-containing protein</fullName>
    </recommendedName>
</protein>
<keyword evidence="4" id="KW-1185">Reference proteome</keyword>
<evidence type="ECO:0000313" key="3">
    <source>
        <dbReference type="EMBL" id="KAK8864040.1"/>
    </source>
</evidence>
<evidence type="ECO:0000313" key="4">
    <source>
        <dbReference type="Proteomes" id="UP001470230"/>
    </source>
</evidence>
<dbReference type="PANTHER" id="PTHR23257:SF958">
    <property type="entry name" value="SERINE_THREONINE-PROTEIN KINASE WNK4"/>
    <property type="match status" value="1"/>
</dbReference>
<dbReference type="Gene3D" id="1.10.510.10">
    <property type="entry name" value="Transferase(Phosphotransferase) domain 1"/>
    <property type="match status" value="1"/>
</dbReference>
<dbReference type="EMBL" id="JAPFFF010000017">
    <property type="protein sequence ID" value="KAK8864040.1"/>
    <property type="molecule type" value="Genomic_DNA"/>
</dbReference>
<dbReference type="InterPro" id="IPR000719">
    <property type="entry name" value="Prot_kinase_dom"/>
</dbReference>
<gene>
    <name evidence="3" type="ORF">M9Y10_011734</name>
</gene>
<organism evidence="3 4">
    <name type="scientific">Tritrichomonas musculus</name>
    <dbReference type="NCBI Taxonomy" id="1915356"/>
    <lineage>
        <taxon>Eukaryota</taxon>
        <taxon>Metamonada</taxon>
        <taxon>Parabasalia</taxon>
        <taxon>Tritrichomonadida</taxon>
        <taxon>Tritrichomonadidae</taxon>
        <taxon>Tritrichomonas</taxon>
    </lineage>
</organism>
<feature type="region of interest" description="Disordered" evidence="1">
    <location>
        <begin position="1046"/>
        <end position="1075"/>
    </location>
</feature>
<dbReference type="PANTHER" id="PTHR23257">
    <property type="entry name" value="SERINE-THREONINE PROTEIN KINASE"/>
    <property type="match status" value="1"/>
</dbReference>
<dbReference type="PROSITE" id="PS50011">
    <property type="entry name" value="PROTEIN_KINASE_DOM"/>
    <property type="match status" value="1"/>
</dbReference>
<comment type="caution">
    <text evidence="3">The sequence shown here is derived from an EMBL/GenBank/DDBJ whole genome shotgun (WGS) entry which is preliminary data.</text>
</comment>
<dbReference type="InterPro" id="IPR001245">
    <property type="entry name" value="Ser-Thr/Tyr_kinase_cat_dom"/>
</dbReference>